<gene>
    <name evidence="10" type="ORF">HNQ47_001263</name>
</gene>
<comment type="function">
    <text evidence="8">Catalyzes the conversion of 2 pyruvate molecules into acetolactate in the first common step of the biosynthetic pathway of the branched-amino acids such as leucine, isoleucine, and valine.</text>
</comment>
<evidence type="ECO:0000256" key="8">
    <source>
        <dbReference type="RuleBase" id="RU368092"/>
    </source>
</evidence>
<evidence type="ECO:0000256" key="3">
    <source>
        <dbReference type="ARBA" id="ARBA00006341"/>
    </source>
</evidence>
<dbReference type="InterPro" id="IPR039557">
    <property type="entry name" value="AHAS_ACT"/>
</dbReference>
<dbReference type="InterPro" id="IPR027271">
    <property type="entry name" value="Acetolactate_synth/TF_NikR_C"/>
</dbReference>
<dbReference type="SUPFAM" id="SSF55021">
    <property type="entry name" value="ACT-like"/>
    <property type="match status" value="2"/>
</dbReference>
<dbReference type="InterPro" id="IPR002912">
    <property type="entry name" value="ACT_dom"/>
</dbReference>
<evidence type="ECO:0000259" key="9">
    <source>
        <dbReference type="PROSITE" id="PS51671"/>
    </source>
</evidence>
<protein>
    <recommendedName>
        <fullName evidence="8">Acetolactate synthase small subunit</fullName>
        <shortName evidence="8">AHAS</shortName>
        <shortName evidence="8">ALS</shortName>
        <ecNumber evidence="8">2.2.1.6</ecNumber>
    </recommendedName>
    <alternativeName>
        <fullName evidence="8">Acetohydroxy-acid synthase small subunit</fullName>
    </alternativeName>
</protein>
<proteinExistence type="inferred from homology"/>
<dbReference type="AlphaFoldDB" id="A0A7W8CZK3"/>
<dbReference type="InterPro" id="IPR004789">
    <property type="entry name" value="Acetalactate_synth_ssu"/>
</dbReference>
<dbReference type="EC" id="2.2.1.6" evidence="8"/>
<dbReference type="NCBIfam" id="NF008864">
    <property type="entry name" value="PRK11895.1"/>
    <property type="match status" value="1"/>
</dbReference>
<dbReference type="Pfam" id="PF22629">
    <property type="entry name" value="ACT_AHAS_ss"/>
    <property type="match status" value="1"/>
</dbReference>
<keyword evidence="5 8" id="KW-0028">Amino-acid biosynthesis</keyword>
<keyword evidence="8 10" id="KW-0808">Transferase</keyword>
<dbReference type="UniPathway" id="UPA00049">
    <property type="reaction ID" value="UER00059"/>
</dbReference>
<keyword evidence="11" id="KW-1185">Reference proteome</keyword>
<dbReference type="PANTHER" id="PTHR30239:SF0">
    <property type="entry name" value="ACETOLACTATE SYNTHASE SMALL SUBUNIT 1, CHLOROPLASTIC"/>
    <property type="match status" value="1"/>
</dbReference>
<dbReference type="Proteomes" id="UP000539953">
    <property type="component" value="Unassembled WGS sequence"/>
</dbReference>
<evidence type="ECO:0000256" key="1">
    <source>
        <dbReference type="ARBA" id="ARBA00004974"/>
    </source>
</evidence>
<dbReference type="InterPro" id="IPR019455">
    <property type="entry name" value="Acetolactate_synth_ssu_C"/>
</dbReference>
<accession>A0A7W8CZK3</accession>
<comment type="pathway">
    <text evidence="1 8">Amino-acid biosynthesis; L-isoleucine biosynthesis; L-isoleucine from 2-oxobutanoate: step 1/4.</text>
</comment>
<dbReference type="GO" id="GO:0009099">
    <property type="term" value="P:L-valine biosynthetic process"/>
    <property type="evidence" value="ECO:0007669"/>
    <property type="project" value="UniProtKB-UniRule"/>
</dbReference>
<dbReference type="Gene3D" id="3.30.70.1150">
    <property type="entry name" value="ACT-like. Chain A, domain 2"/>
    <property type="match status" value="1"/>
</dbReference>
<sequence length="168" mass="18836">MAREVISIFVENQSNVLTRIASLFGRRGFNIDSLTVAKTNDPTISRITVAFDGAKTDIHQIMTQTAKLEVVKDIHRLSTMNSLYRELLLLKVACDKTNRSGIIEIVNIYRGKIISLSKDNLIIELTGSPEKIDGLMNMLSCYDILEVCRTGITGMSRDSYDTTDEDEE</sequence>
<dbReference type="CDD" id="cd04878">
    <property type="entry name" value="ACT_AHAS"/>
    <property type="match status" value="1"/>
</dbReference>
<dbReference type="Gene3D" id="3.30.70.260">
    <property type="match status" value="1"/>
</dbReference>
<evidence type="ECO:0000256" key="7">
    <source>
        <dbReference type="ARBA" id="ARBA00048670"/>
    </source>
</evidence>
<evidence type="ECO:0000256" key="6">
    <source>
        <dbReference type="ARBA" id="ARBA00023304"/>
    </source>
</evidence>
<comment type="pathway">
    <text evidence="2 8">Amino-acid biosynthesis; L-valine biosynthesis; L-valine from pyruvate: step 1/4.</text>
</comment>
<dbReference type="GO" id="GO:0005829">
    <property type="term" value="C:cytosol"/>
    <property type="evidence" value="ECO:0007669"/>
    <property type="project" value="TreeGrafter"/>
</dbReference>
<feature type="domain" description="ACT" evidence="9">
    <location>
        <begin position="5"/>
        <end position="79"/>
    </location>
</feature>
<dbReference type="GO" id="GO:0003984">
    <property type="term" value="F:acetolactate synthase activity"/>
    <property type="evidence" value="ECO:0007669"/>
    <property type="project" value="UniProtKB-UniRule"/>
</dbReference>
<organism evidence="10 11">
    <name type="scientific">Catenisphaera adipataccumulans</name>
    <dbReference type="NCBI Taxonomy" id="700500"/>
    <lineage>
        <taxon>Bacteria</taxon>
        <taxon>Bacillati</taxon>
        <taxon>Bacillota</taxon>
        <taxon>Erysipelotrichia</taxon>
        <taxon>Erysipelotrichales</taxon>
        <taxon>Erysipelotrichaceae</taxon>
        <taxon>Catenisphaera</taxon>
    </lineage>
</organism>
<comment type="similarity">
    <text evidence="3 8">Belongs to the acetolactate synthase small subunit family.</text>
</comment>
<evidence type="ECO:0000313" key="10">
    <source>
        <dbReference type="EMBL" id="MBB5183242.1"/>
    </source>
</evidence>
<reference evidence="10 11" key="1">
    <citation type="submission" date="2020-08" db="EMBL/GenBank/DDBJ databases">
        <title>Genomic Encyclopedia of Type Strains, Phase IV (KMG-IV): sequencing the most valuable type-strain genomes for metagenomic binning, comparative biology and taxonomic classification.</title>
        <authorList>
            <person name="Goeker M."/>
        </authorList>
    </citation>
    <scope>NUCLEOTIDE SEQUENCE [LARGE SCALE GENOMIC DNA]</scope>
    <source>
        <strain evidence="10 11">DSM 25799</strain>
    </source>
</reference>
<evidence type="ECO:0000256" key="5">
    <source>
        <dbReference type="ARBA" id="ARBA00022605"/>
    </source>
</evidence>
<comment type="caution">
    <text evidence="10">The sequence shown here is derived from an EMBL/GenBank/DDBJ whole genome shotgun (WGS) entry which is preliminary data.</text>
</comment>
<dbReference type="GO" id="GO:0009097">
    <property type="term" value="P:isoleucine biosynthetic process"/>
    <property type="evidence" value="ECO:0007669"/>
    <property type="project" value="UniProtKB-UniRule"/>
</dbReference>
<dbReference type="PROSITE" id="PS51671">
    <property type="entry name" value="ACT"/>
    <property type="match status" value="1"/>
</dbReference>
<dbReference type="UniPathway" id="UPA00047">
    <property type="reaction ID" value="UER00055"/>
</dbReference>
<dbReference type="EMBL" id="JACHHK010000004">
    <property type="protein sequence ID" value="MBB5183242.1"/>
    <property type="molecule type" value="Genomic_DNA"/>
</dbReference>
<dbReference type="InterPro" id="IPR054480">
    <property type="entry name" value="AHAS_small-like_ACT"/>
</dbReference>
<evidence type="ECO:0000256" key="4">
    <source>
        <dbReference type="ARBA" id="ARBA00011744"/>
    </source>
</evidence>
<dbReference type="RefSeq" id="WP_183328538.1">
    <property type="nucleotide sequence ID" value="NZ_JACHHK010000004.1"/>
</dbReference>
<dbReference type="GO" id="GO:1990610">
    <property type="term" value="F:acetolactate synthase regulator activity"/>
    <property type="evidence" value="ECO:0007669"/>
    <property type="project" value="UniProtKB-UniRule"/>
</dbReference>
<comment type="subunit">
    <text evidence="4 8">Dimer of large and small chains.</text>
</comment>
<dbReference type="PANTHER" id="PTHR30239">
    <property type="entry name" value="ACETOLACTATE SYNTHASE SMALL SUBUNIT"/>
    <property type="match status" value="1"/>
</dbReference>
<evidence type="ECO:0000256" key="2">
    <source>
        <dbReference type="ARBA" id="ARBA00005025"/>
    </source>
</evidence>
<evidence type="ECO:0000313" key="11">
    <source>
        <dbReference type="Proteomes" id="UP000539953"/>
    </source>
</evidence>
<dbReference type="InterPro" id="IPR045865">
    <property type="entry name" value="ACT-like_dom_sf"/>
</dbReference>
<dbReference type="Pfam" id="PF10369">
    <property type="entry name" value="ALS_ss_C"/>
    <property type="match status" value="1"/>
</dbReference>
<dbReference type="NCBIfam" id="TIGR00119">
    <property type="entry name" value="acolac_sm"/>
    <property type="match status" value="1"/>
</dbReference>
<name>A0A7W8CZK3_9FIRM</name>
<keyword evidence="6 8" id="KW-0100">Branched-chain amino acid biosynthesis</keyword>
<comment type="catalytic activity">
    <reaction evidence="7 8">
        <text>2 pyruvate + H(+) = (2S)-2-acetolactate + CO2</text>
        <dbReference type="Rhea" id="RHEA:25249"/>
        <dbReference type="ChEBI" id="CHEBI:15361"/>
        <dbReference type="ChEBI" id="CHEBI:15378"/>
        <dbReference type="ChEBI" id="CHEBI:16526"/>
        <dbReference type="ChEBI" id="CHEBI:58476"/>
        <dbReference type="EC" id="2.2.1.6"/>
    </reaction>
</comment>